<evidence type="ECO:0000256" key="1">
    <source>
        <dbReference type="ARBA" id="ARBA00004651"/>
    </source>
</evidence>
<dbReference type="AlphaFoldDB" id="A0A0E4CU68"/>
<dbReference type="PANTHER" id="PTHR42718:SF9">
    <property type="entry name" value="MAJOR FACILITATOR SUPERFAMILY MULTIDRUG TRANSPORTER MFSC"/>
    <property type="match status" value="1"/>
</dbReference>
<dbReference type="PRINTS" id="PR01036">
    <property type="entry name" value="TCRTETB"/>
</dbReference>
<evidence type="ECO:0000256" key="2">
    <source>
        <dbReference type="ARBA" id="ARBA00022448"/>
    </source>
</evidence>
<dbReference type="Gene3D" id="1.20.1720.10">
    <property type="entry name" value="Multidrug resistance protein D"/>
    <property type="match status" value="1"/>
</dbReference>
<feature type="transmembrane region" description="Helical" evidence="6">
    <location>
        <begin position="198"/>
        <end position="214"/>
    </location>
</feature>
<feature type="transmembrane region" description="Helical" evidence="6">
    <location>
        <begin position="257"/>
        <end position="278"/>
    </location>
</feature>
<feature type="transmembrane region" description="Helical" evidence="6">
    <location>
        <begin position="165"/>
        <end position="186"/>
    </location>
</feature>
<dbReference type="GO" id="GO:0022857">
    <property type="term" value="F:transmembrane transporter activity"/>
    <property type="evidence" value="ECO:0007669"/>
    <property type="project" value="InterPro"/>
</dbReference>
<evidence type="ECO:0000256" key="6">
    <source>
        <dbReference type="SAM" id="Phobius"/>
    </source>
</evidence>
<dbReference type="PANTHER" id="PTHR42718">
    <property type="entry name" value="MAJOR FACILITATOR SUPERFAMILY MULTIDRUG TRANSPORTER MFSC"/>
    <property type="match status" value="1"/>
</dbReference>
<dbReference type="HOGENOM" id="CLU_000960_3_0_9"/>
<evidence type="ECO:0000313" key="8">
    <source>
        <dbReference type="EMBL" id="CQR51570.1"/>
    </source>
</evidence>
<dbReference type="STRING" id="483937.AMQ84_08295"/>
<feature type="transmembrane region" description="Helical" evidence="6">
    <location>
        <begin position="102"/>
        <end position="125"/>
    </location>
</feature>
<feature type="transmembrane region" description="Helical" evidence="6">
    <location>
        <begin position="220"/>
        <end position="237"/>
    </location>
</feature>
<evidence type="ECO:0000256" key="4">
    <source>
        <dbReference type="ARBA" id="ARBA00022989"/>
    </source>
</evidence>
<feature type="transmembrane region" description="Helical" evidence="6">
    <location>
        <begin position="346"/>
        <end position="366"/>
    </location>
</feature>
<dbReference type="Pfam" id="PF07690">
    <property type="entry name" value="MFS_1"/>
    <property type="match status" value="1"/>
</dbReference>
<feature type="domain" description="Major facilitator superfamily (MFS) profile" evidence="7">
    <location>
        <begin position="12"/>
        <end position="452"/>
    </location>
</feature>
<feature type="transmembrane region" description="Helical" evidence="6">
    <location>
        <begin position="386"/>
        <end position="409"/>
    </location>
</feature>
<dbReference type="CDD" id="cd17321">
    <property type="entry name" value="MFS_MMR_MDR_like"/>
    <property type="match status" value="1"/>
</dbReference>
<feature type="transmembrane region" description="Helical" evidence="6">
    <location>
        <begin position="290"/>
        <end position="313"/>
    </location>
</feature>
<dbReference type="Gene3D" id="1.20.1250.20">
    <property type="entry name" value="MFS general substrate transporter like domains"/>
    <property type="match status" value="1"/>
</dbReference>
<sequence>MTKSNSGSVSKSMVWLSILAFFSVFNETVFNVSLPDIARQFDIRPSAANWVNTSFMISFAVGSALYGKISDLYGTKKLLLSGLLTYFTGSLIGIVFHKWFLVVLIARFIQGAGASAVPALIMVFVARYIEPNNKGKAFGMIGSMVAFSEGIGPAVGGVIADYIHWSYLFILPMMTLLTLPFFLHVLPDEPSKKGKFDVLGASLLSVGIVMFMLFTSMYQWGYLAISVLCFFGFLQRIRRAKQPFIEPSLLRRKKFLAGVLTGGVLLGTVAGYISTVPYMMKDVYLMPTSLIGSAVLFPGTISVLLFGFVSGILVDKRGCFFTMLVGLFMLVVSFLSISLFVDRTPWLISTTMVLTFGGLSFIKTVVSTSVAEALSSDESGSGMSFLNFACFLAEGIGVSYAGGLLTMSWLKFPLIPTVTDTAAFLYSNLMLVFITAVILGGIIFSLAYGRNQDSSVLKSKR</sequence>
<dbReference type="SUPFAM" id="SSF103473">
    <property type="entry name" value="MFS general substrate transporter"/>
    <property type="match status" value="1"/>
</dbReference>
<comment type="subcellular location">
    <subcellularLocation>
        <location evidence="1">Cell membrane</location>
        <topology evidence="1">Multi-pass membrane protein</topology>
    </subcellularLocation>
</comment>
<dbReference type="PROSITE" id="PS50850">
    <property type="entry name" value="MFS"/>
    <property type="match status" value="1"/>
</dbReference>
<dbReference type="EMBL" id="LN831776">
    <property type="protein sequence ID" value="CQR51570.1"/>
    <property type="molecule type" value="Genomic_DNA"/>
</dbReference>
<organism evidence="8 9">
    <name type="scientific">Paenibacillus riograndensis SBR5</name>
    <dbReference type="NCBI Taxonomy" id="1073571"/>
    <lineage>
        <taxon>Bacteria</taxon>
        <taxon>Bacillati</taxon>
        <taxon>Bacillota</taxon>
        <taxon>Bacilli</taxon>
        <taxon>Bacillales</taxon>
        <taxon>Paenibacillaceae</taxon>
        <taxon>Paenibacillus</taxon>
        <taxon>Paenibacillus sonchi group</taxon>
    </lineage>
</organism>
<evidence type="ECO:0000256" key="5">
    <source>
        <dbReference type="ARBA" id="ARBA00023136"/>
    </source>
</evidence>
<feature type="transmembrane region" description="Helical" evidence="6">
    <location>
        <begin position="78"/>
        <end position="96"/>
    </location>
</feature>
<dbReference type="Proteomes" id="UP000033163">
    <property type="component" value="Chromosome I"/>
</dbReference>
<accession>A0A0E4CU68</accession>
<reference evidence="9" key="1">
    <citation type="submission" date="2015-03" db="EMBL/GenBank/DDBJ databases">
        <authorList>
            <person name="Wibberg D."/>
        </authorList>
    </citation>
    <scope>NUCLEOTIDE SEQUENCE [LARGE SCALE GENOMIC DNA]</scope>
</reference>
<keyword evidence="4 6" id="KW-1133">Transmembrane helix</keyword>
<feature type="transmembrane region" description="Helical" evidence="6">
    <location>
        <begin position="137"/>
        <end position="159"/>
    </location>
</feature>
<keyword evidence="5 6" id="KW-0472">Membrane</keyword>
<feature type="transmembrane region" description="Helical" evidence="6">
    <location>
        <begin position="47"/>
        <end position="66"/>
    </location>
</feature>
<dbReference type="KEGG" id="pri:PRIO_0317"/>
<evidence type="ECO:0000256" key="3">
    <source>
        <dbReference type="ARBA" id="ARBA00022692"/>
    </source>
</evidence>
<dbReference type="InterPro" id="IPR020846">
    <property type="entry name" value="MFS_dom"/>
</dbReference>
<gene>
    <name evidence="8" type="primary">tetB</name>
    <name evidence="8" type="ORF">PRIO_0317</name>
</gene>
<keyword evidence="2" id="KW-0813">Transport</keyword>
<evidence type="ECO:0000259" key="7">
    <source>
        <dbReference type="PROSITE" id="PS50850"/>
    </source>
</evidence>
<feature type="transmembrane region" description="Helical" evidence="6">
    <location>
        <begin position="429"/>
        <end position="449"/>
    </location>
</feature>
<evidence type="ECO:0000313" key="9">
    <source>
        <dbReference type="Proteomes" id="UP000033163"/>
    </source>
</evidence>
<name>A0A0E4CU68_9BACL</name>
<feature type="transmembrane region" description="Helical" evidence="6">
    <location>
        <begin position="320"/>
        <end position="340"/>
    </location>
</feature>
<dbReference type="InterPro" id="IPR036259">
    <property type="entry name" value="MFS_trans_sf"/>
</dbReference>
<keyword evidence="3 6" id="KW-0812">Transmembrane</keyword>
<protein>
    <submittedName>
        <fullName evidence="8">Tetracycline resistance protein</fullName>
    </submittedName>
</protein>
<dbReference type="PATRIC" id="fig|1073571.4.peg.306"/>
<dbReference type="GO" id="GO:0005886">
    <property type="term" value="C:plasma membrane"/>
    <property type="evidence" value="ECO:0007669"/>
    <property type="project" value="UniProtKB-SubCell"/>
</dbReference>
<dbReference type="InterPro" id="IPR011701">
    <property type="entry name" value="MFS"/>
</dbReference>
<proteinExistence type="predicted"/>